<dbReference type="GO" id="GO:0005634">
    <property type="term" value="C:nucleus"/>
    <property type="evidence" value="ECO:0007669"/>
    <property type="project" value="UniProtKB-SubCell"/>
</dbReference>
<keyword evidence="5" id="KW-0539">Nucleus</keyword>
<gene>
    <name evidence="8" type="ORF">OLEA9_A062064</name>
</gene>
<dbReference type="GO" id="GO:0003677">
    <property type="term" value="F:DNA binding"/>
    <property type="evidence" value="ECO:0007669"/>
    <property type="project" value="UniProtKB-KW"/>
</dbReference>
<comment type="subcellular location">
    <subcellularLocation>
        <location evidence="1">Nucleus</location>
    </subcellularLocation>
</comment>
<evidence type="ECO:0000313" key="9">
    <source>
        <dbReference type="Proteomes" id="UP000594638"/>
    </source>
</evidence>
<dbReference type="InterPro" id="IPR003340">
    <property type="entry name" value="B3_DNA-bd"/>
</dbReference>
<keyword evidence="2" id="KW-0805">Transcription regulation</keyword>
<feature type="compositionally biased region" description="Basic and acidic residues" evidence="6">
    <location>
        <begin position="123"/>
        <end position="136"/>
    </location>
</feature>
<evidence type="ECO:0000256" key="3">
    <source>
        <dbReference type="ARBA" id="ARBA00023125"/>
    </source>
</evidence>
<dbReference type="Proteomes" id="UP000594638">
    <property type="component" value="Unassembled WGS sequence"/>
</dbReference>
<proteinExistence type="predicted"/>
<evidence type="ECO:0000256" key="5">
    <source>
        <dbReference type="ARBA" id="ARBA00023242"/>
    </source>
</evidence>
<keyword evidence="9" id="KW-1185">Reference proteome</keyword>
<dbReference type="InterPro" id="IPR015300">
    <property type="entry name" value="DNA-bd_pseudobarrel_sf"/>
</dbReference>
<dbReference type="Gene3D" id="2.40.330.10">
    <property type="entry name" value="DNA-binding pseudobarrel domain"/>
    <property type="match status" value="2"/>
</dbReference>
<evidence type="ECO:0000256" key="6">
    <source>
        <dbReference type="SAM" id="MobiDB-lite"/>
    </source>
</evidence>
<evidence type="ECO:0000313" key="8">
    <source>
        <dbReference type="EMBL" id="CAA2990308.1"/>
    </source>
</evidence>
<keyword evidence="4" id="KW-0804">Transcription</keyword>
<dbReference type="Pfam" id="PF02362">
    <property type="entry name" value="B3"/>
    <property type="match status" value="2"/>
</dbReference>
<evidence type="ECO:0000259" key="7">
    <source>
        <dbReference type="PROSITE" id="PS50863"/>
    </source>
</evidence>
<organism evidence="8 9">
    <name type="scientific">Olea europaea subsp. europaea</name>
    <dbReference type="NCBI Taxonomy" id="158383"/>
    <lineage>
        <taxon>Eukaryota</taxon>
        <taxon>Viridiplantae</taxon>
        <taxon>Streptophyta</taxon>
        <taxon>Embryophyta</taxon>
        <taxon>Tracheophyta</taxon>
        <taxon>Spermatophyta</taxon>
        <taxon>Magnoliopsida</taxon>
        <taxon>eudicotyledons</taxon>
        <taxon>Gunneridae</taxon>
        <taxon>Pentapetalae</taxon>
        <taxon>asterids</taxon>
        <taxon>lamiids</taxon>
        <taxon>Lamiales</taxon>
        <taxon>Oleaceae</taxon>
        <taxon>Oleeae</taxon>
        <taxon>Olea</taxon>
    </lineage>
</organism>
<dbReference type="PANTHER" id="PTHR31920:SF37">
    <property type="entry name" value="B3 DOMAIN-CONTAINING TRANSCRIPTION FACTOR VRN1"/>
    <property type="match status" value="1"/>
</dbReference>
<dbReference type="PROSITE" id="PS50863">
    <property type="entry name" value="B3"/>
    <property type="match status" value="2"/>
</dbReference>
<comment type="caution">
    <text evidence="8">The sequence shown here is derived from an EMBL/GenBank/DDBJ whole genome shotgun (WGS) entry which is preliminary data.</text>
</comment>
<evidence type="ECO:0000256" key="2">
    <source>
        <dbReference type="ARBA" id="ARBA00023015"/>
    </source>
</evidence>
<dbReference type="OrthoDB" id="912105at2759"/>
<dbReference type="InterPro" id="IPR050655">
    <property type="entry name" value="Plant_B3_domain"/>
</dbReference>
<protein>
    <submittedName>
        <fullName evidence="8">B3 domain-containing transcription factor VRN1-like</fullName>
    </submittedName>
</protein>
<dbReference type="PANTHER" id="PTHR31920">
    <property type="entry name" value="B3 DOMAIN-CONTAINING"/>
    <property type="match status" value="1"/>
</dbReference>
<evidence type="ECO:0000256" key="1">
    <source>
        <dbReference type="ARBA" id="ARBA00004123"/>
    </source>
</evidence>
<feature type="domain" description="TF-B3" evidence="7">
    <location>
        <begin position="202"/>
        <end position="297"/>
    </location>
</feature>
<reference evidence="8 9" key="1">
    <citation type="submission" date="2019-12" db="EMBL/GenBank/DDBJ databases">
        <authorList>
            <person name="Alioto T."/>
            <person name="Alioto T."/>
            <person name="Gomez Garrido J."/>
        </authorList>
    </citation>
    <scope>NUCLEOTIDE SEQUENCE [LARGE SCALE GENOMIC DNA]</scope>
</reference>
<dbReference type="AlphaFoldDB" id="A0A8S0SCS0"/>
<dbReference type="Gramene" id="OE9A062064T1">
    <property type="protein sequence ID" value="OE9A062064C1"/>
    <property type="gene ID" value="OE9A062064"/>
</dbReference>
<feature type="domain" description="TF-B3" evidence="7">
    <location>
        <begin position="10"/>
        <end position="103"/>
    </location>
</feature>
<dbReference type="SMART" id="SM01019">
    <property type="entry name" value="B3"/>
    <property type="match status" value="2"/>
</dbReference>
<accession>A0A8S0SCS0</accession>
<dbReference type="CDD" id="cd10017">
    <property type="entry name" value="B3_DNA"/>
    <property type="match status" value="2"/>
</dbReference>
<name>A0A8S0SCS0_OLEEU</name>
<sequence length="304" mass="35342">MERRSDLPARFFKVILPSTTIQHKLRLPNTFVEAYKHELSNVVELTDRIGGIWLVRLEEEEEILWLDRGWDKFFQDQSIEHGYFVLFKYRGNSSFKVHIFDMTATEVHHPLCSSRNFGQSSYRPRDSLPKKEKQSDDDSVTIPDSVPTELLARPLRSVAPNGRVVRSRRDEKAEKRSYRGRKRNLGKKAIHNTGTNLLTYPSFAVKMKPNLTPRWVLYVPAQFARDHLPNFPGHIELHDSDGKRWPVSVNMRHGLVRYLCWAKFAKAKKIKVGDVCVFELIHVNKPVALKVSKLCKTSRVLRQI</sequence>
<dbReference type="SUPFAM" id="SSF101936">
    <property type="entry name" value="DNA-binding pseudobarrel domain"/>
    <property type="match status" value="2"/>
</dbReference>
<dbReference type="EMBL" id="CACTIH010004245">
    <property type="protein sequence ID" value="CAA2990308.1"/>
    <property type="molecule type" value="Genomic_DNA"/>
</dbReference>
<keyword evidence="3" id="KW-0238">DNA-binding</keyword>
<evidence type="ECO:0000256" key="4">
    <source>
        <dbReference type="ARBA" id="ARBA00023163"/>
    </source>
</evidence>
<feature type="region of interest" description="Disordered" evidence="6">
    <location>
        <begin position="118"/>
        <end position="144"/>
    </location>
</feature>